<evidence type="ECO:0000313" key="1">
    <source>
        <dbReference type="EMBL" id="PIV31896.1"/>
    </source>
</evidence>
<evidence type="ECO:0000313" key="2">
    <source>
        <dbReference type="Proteomes" id="UP000230595"/>
    </source>
</evidence>
<sequence>MATTTLETIIKQKPQVNKVLSAILKELHSLRQEISLVLPQEDLKEYSHSMRIKHSYKKALKQYPPEF</sequence>
<proteinExistence type="predicted"/>
<protein>
    <submittedName>
        <fullName evidence="1">Uncharacterized protein</fullName>
    </submittedName>
</protein>
<dbReference type="Proteomes" id="UP000230595">
    <property type="component" value="Unassembled WGS sequence"/>
</dbReference>
<dbReference type="AlphaFoldDB" id="A0A2M7CQL3"/>
<accession>A0A2M7CQL3</accession>
<name>A0A2M7CQL3_9BACT</name>
<dbReference type="EMBL" id="PEUH01000014">
    <property type="protein sequence ID" value="PIV31896.1"/>
    <property type="molecule type" value="Genomic_DNA"/>
</dbReference>
<comment type="caution">
    <text evidence="1">The sequence shown here is derived from an EMBL/GenBank/DDBJ whole genome shotgun (WGS) entry which is preliminary data.</text>
</comment>
<organism evidence="1 2">
    <name type="scientific">Candidatus Wolfebacteria bacterium CG02_land_8_20_14_3_00_37_12</name>
    <dbReference type="NCBI Taxonomy" id="1975066"/>
    <lineage>
        <taxon>Bacteria</taxon>
        <taxon>Candidatus Wolfeibacteriota</taxon>
    </lineage>
</organism>
<reference evidence="2" key="1">
    <citation type="submission" date="2017-09" db="EMBL/GenBank/DDBJ databases">
        <title>Depth-based differentiation of microbial function through sediment-hosted aquifers and enrichment of novel symbionts in the deep terrestrial subsurface.</title>
        <authorList>
            <person name="Probst A.J."/>
            <person name="Ladd B."/>
            <person name="Jarett J.K."/>
            <person name="Geller-Mcgrath D.E."/>
            <person name="Sieber C.M.K."/>
            <person name="Emerson J.B."/>
            <person name="Anantharaman K."/>
            <person name="Thomas B.C."/>
            <person name="Malmstrom R."/>
            <person name="Stieglmeier M."/>
            <person name="Klingl A."/>
            <person name="Woyke T."/>
            <person name="Ryan C.M."/>
            <person name="Banfield J.F."/>
        </authorList>
    </citation>
    <scope>NUCLEOTIDE SEQUENCE [LARGE SCALE GENOMIC DNA]</scope>
</reference>
<gene>
    <name evidence="1" type="ORF">COS33_00805</name>
</gene>